<dbReference type="RefSeq" id="WP_123811807.1">
    <property type="nucleotide sequence ID" value="NZ_RPFL01000111.1"/>
</dbReference>
<protein>
    <submittedName>
        <fullName evidence="3">RepB family plasmid replication initiator protein</fullName>
    </submittedName>
</protein>
<dbReference type="Gene3D" id="1.10.10.10">
    <property type="entry name" value="Winged helix-like DNA-binding domain superfamily/Winged helix DNA-binding domain"/>
    <property type="match status" value="2"/>
</dbReference>
<evidence type="ECO:0000313" key="4">
    <source>
        <dbReference type="Proteomes" id="UP000272412"/>
    </source>
</evidence>
<comment type="similarity">
    <text evidence="1">Belongs to the initiator RepB protein family.</text>
</comment>
<accession>A0A3N4MTA3</accession>
<dbReference type="Pfam" id="PF21205">
    <property type="entry name" value="Rep3_C"/>
    <property type="match status" value="1"/>
</dbReference>
<feature type="domain" description="Initiator Rep protein WH1" evidence="2">
    <location>
        <begin position="18"/>
        <end position="159"/>
    </location>
</feature>
<dbReference type="InterPro" id="IPR036390">
    <property type="entry name" value="WH_DNA-bd_sf"/>
</dbReference>
<dbReference type="SUPFAM" id="SSF46785">
    <property type="entry name" value="Winged helix' DNA-binding domain"/>
    <property type="match status" value="2"/>
</dbReference>
<dbReference type="InterPro" id="IPR000525">
    <property type="entry name" value="Initiator_Rep_WH1"/>
</dbReference>
<organism evidence="3 4">
    <name type="scientific">Neisseria weixii</name>
    <dbReference type="NCBI Taxonomy" id="1853276"/>
    <lineage>
        <taxon>Bacteria</taxon>
        <taxon>Pseudomonadati</taxon>
        <taxon>Pseudomonadota</taxon>
        <taxon>Betaproteobacteria</taxon>
        <taxon>Neisseriales</taxon>
        <taxon>Neisseriaceae</taxon>
        <taxon>Neisseria</taxon>
    </lineage>
</organism>
<proteinExistence type="inferred from homology"/>
<evidence type="ECO:0000256" key="1">
    <source>
        <dbReference type="ARBA" id="ARBA00038283"/>
    </source>
</evidence>
<dbReference type="InterPro" id="IPR036388">
    <property type="entry name" value="WH-like_DNA-bd_sf"/>
</dbReference>
<dbReference type="EMBL" id="RPFL01000111">
    <property type="protein sequence ID" value="RPD82980.1"/>
    <property type="molecule type" value="Genomic_DNA"/>
</dbReference>
<dbReference type="GO" id="GO:0003887">
    <property type="term" value="F:DNA-directed DNA polymerase activity"/>
    <property type="evidence" value="ECO:0007669"/>
    <property type="project" value="InterPro"/>
</dbReference>
<keyword evidence="4" id="KW-1185">Reference proteome</keyword>
<name>A0A3N4MTA3_9NEIS</name>
<dbReference type="GO" id="GO:0006270">
    <property type="term" value="P:DNA replication initiation"/>
    <property type="evidence" value="ECO:0007669"/>
    <property type="project" value="InterPro"/>
</dbReference>
<sequence length="255" mass="29722">MSKIPIKTKTTELSRQNVVIANVVSRSAQSLTLAEKRILMAGIARMGGKNQRVRITASEYAETYDVSLDTAYTQLKSAVENIFERYLQFQVWEGKKEGVERIRWVGGYRYFDKEGFVQFSFTNEIFPYLFELGGHFTKYQLQQAAALRSIHSWRLLELFEQMRGNDKDGWLSMPIEEFWHAMEAKDSHRKNFNNLKKWIIDPAVKELQEKDGWIIDWEAVKSGRRVATLRFKFERNPQGGLFSQDSAPLPNKKPK</sequence>
<gene>
    <name evidence="3" type="ORF">EGK74_13935</name>
</gene>
<dbReference type="Pfam" id="PF01051">
    <property type="entry name" value="Rep3_N"/>
    <property type="match status" value="1"/>
</dbReference>
<reference evidence="3 4" key="1">
    <citation type="submission" date="2018-11" db="EMBL/GenBank/DDBJ databases">
        <title>Neisseria weixii sp. nov. isolated from the rectal contents of plateau pika (Ochotona cruzoniae).</title>
        <authorList>
            <person name="Zhang G."/>
        </authorList>
    </citation>
    <scope>NUCLEOTIDE SEQUENCE [LARGE SCALE GENOMIC DNA]</scope>
    <source>
        <strain evidence="3 4">10009</strain>
    </source>
</reference>
<evidence type="ECO:0000313" key="3">
    <source>
        <dbReference type="EMBL" id="RPD82980.1"/>
    </source>
</evidence>
<evidence type="ECO:0000259" key="2">
    <source>
        <dbReference type="Pfam" id="PF01051"/>
    </source>
</evidence>
<dbReference type="Proteomes" id="UP000272412">
    <property type="component" value="Unassembled WGS sequence"/>
</dbReference>
<comment type="caution">
    <text evidence="3">The sequence shown here is derived from an EMBL/GenBank/DDBJ whole genome shotgun (WGS) entry which is preliminary data.</text>
</comment>
<dbReference type="AlphaFoldDB" id="A0A3N4MTA3"/>